<evidence type="ECO:0008006" key="11">
    <source>
        <dbReference type="Google" id="ProtNLM"/>
    </source>
</evidence>
<keyword evidence="4" id="KW-0862">Zinc</keyword>
<name>A0ABQ0KX71_MYCCL</name>
<keyword evidence="10" id="KW-1185">Reference proteome</keyword>
<keyword evidence="3 6" id="KW-0863">Zinc-finger</keyword>
<dbReference type="CDD" id="cd04301">
    <property type="entry name" value="NAT_SF"/>
    <property type="match status" value="1"/>
</dbReference>
<dbReference type="Pfam" id="PF01753">
    <property type="entry name" value="zf-MYND"/>
    <property type="match status" value="1"/>
</dbReference>
<dbReference type="InterPro" id="IPR016181">
    <property type="entry name" value="Acyl_CoA_acyltransferase"/>
</dbReference>
<dbReference type="SUPFAM" id="SSF144232">
    <property type="entry name" value="HIT/MYND zinc finger-like"/>
    <property type="match status" value="1"/>
</dbReference>
<dbReference type="EMBL" id="DF839169">
    <property type="protein sequence ID" value="GAT43550.1"/>
    <property type="molecule type" value="Genomic_DNA"/>
</dbReference>
<keyword evidence="1" id="KW-0808">Transferase</keyword>
<evidence type="ECO:0000256" key="5">
    <source>
        <dbReference type="ARBA" id="ARBA00023315"/>
    </source>
</evidence>
<keyword evidence="5" id="KW-0012">Acyltransferase</keyword>
<dbReference type="PANTHER" id="PTHR43072:SF23">
    <property type="entry name" value="UPF0039 PROTEIN C11D3.02C"/>
    <property type="match status" value="1"/>
</dbReference>
<feature type="domain" description="N-acetyltransferase" evidence="8">
    <location>
        <begin position="7"/>
        <end position="176"/>
    </location>
</feature>
<dbReference type="InterPro" id="IPR000182">
    <property type="entry name" value="GNAT_dom"/>
</dbReference>
<evidence type="ECO:0000256" key="3">
    <source>
        <dbReference type="ARBA" id="ARBA00022771"/>
    </source>
</evidence>
<accession>A0ABQ0KX71</accession>
<dbReference type="PROSITE" id="PS51186">
    <property type="entry name" value="GNAT"/>
    <property type="match status" value="1"/>
</dbReference>
<dbReference type="Pfam" id="PF13420">
    <property type="entry name" value="Acetyltransf_4"/>
    <property type="match status" value="1"/>
</dbReference>
<dbReference type="Gene3D" id="6.10.140.2220">
    <property type="match status" value="1"/>
</dbReference>
<keyword evidence="2" id="KW-0479">Metal-binding</keyword>
<evidence type="ECO:0000259" key="7">
    <source>
        <dbReference type="PROSITE" id="PS50865"/>
    </source>
</evidence>
<evidence type="ECO:0000313" key="10">
    <source>
        <dbReference type="Proteomes" id="UP000815677"/>
    </source>
</evidence>
<evidence type="ECO:0000256" key="1">
    <source>
        <dbReference type="ARBA" id="ARBA00022679"/>
    </source>
</evidence>
<sequence>MSSPSSLSIRPASPADIPRITSILNHYISSSVTTFRLDPVAEATVLDTHHAISAQGLPYLVAYDHTSDNTILGYTYAAGYRMPSHAGYQHTVEISVFKFVAPDSRTRGVGTALMDALIPALRTTTNPKVHQVLAVMAVDPDGQDAGLGLRDWYGRWGFKEVGRLKRVGYKFGKWLDTMFLQLSLDEKDLAFLALGGDLWALKRLTHTKLTNSDLARKLPLYLALLYAEDIRVFQALEDSDSASTKHRLLQVTMAVEGLSFVILRDVVPAAAYADIWPRILAWSAFIDEYREQLPLFEYPTLEGVSRKPGVTFLHLHILMVTDKFGQGTCHLPQAELDRRLFYLAGRAYPELFRSATPVEDLQLVSSILSRESIKDPGSLAALLAGLCGTTETLAFYIVQQLKLVMNHHPILQPFSDAQLRNIVGLQHLLYITSNRDGVGAELCRSLGQAGIVPVLTRVNLVLASHPLNENVRTTTLTDLFFALTNHFLNPNPQKFVIQALRAGLLPLCFGFSYDTPATPLRDRRFHKGTLYALLEPVFEDDTGLSAFTVYSSVVRQLQASLPDVQHLNAEQHFVLGGVVDEWNAFHSVARRRIDLYARFKAGHLEDDERPARVCDNFSCGAFDGSALKTCGNCNQLLYCSKMCQRQDWKNGHRTECERWKRFLAGSPSLMGRSDQEFLRVILNHHYRALQLRLMTATLPYLRQNPTKFPVMTWKFFGPEPLVEICPATEPMLMAMAGPASGRAARSGGRVQLHLLAFPEGLTHPYRHVFLHFSDTSLLRKLANLAARTGDFDAERLEGYVHAILSTSGRCSF</sequence>
<dbReference type="InterPro" id="IPR002893">
    <property type="entry name" value="Znf_MYND"/>
</dbReference>
<dbReference type="Gene3D" id="3.40.630.30">
    <property type="match status" value="1"/>
</dbReference>
<reference evidence="9" key="1">
    <citation type="submission" date="2014-09" db="EMBL/GenBank/DDBJ databases">
        <title>Genome sequence of the luminous mushroom Mycena chlorophos for searching fungal bioluminescence genes.</title>
        <authorList>
            <person name="Tanaka Y."/>
            <person name="Kasuga D."/>
            <person name="Oba Y."/>
            <person name="Hase S."/>
            <person name="Sato K."/>
            <person name="Oba Y."/>
            <person name="Sakakibara Y."/>
        </authorList>
    </citation>
    <scope>NUCLEOTIDE SEQUENCE</scope>
</reference>
<dbReference type="Proteomes" id="UP000815677">
    <property type="component" value="Unassembled WGS sequence"/>
</dbReference>
<gene>
    <name evidence="9" type="ORF">MCHLO_01226</name>
</gene>
<protein>
    <recommendedName>
        <fullName evidence="11">MYND-type domain-containing protein</fullName>
    </recommendedName>
</protein>
<evidence type="ECO:0000256" key="6">
    <source>
        <dbReference type="PROSITE-ProRule" id="PRU00134"/>
    </source>
</evidence>
<organism evidence="9 10">
    <name type="scientific">Mycena chlorophos</name>
    <name type="common">Agaric fungus</name>
    <name type="synonym">Agaricus chlorophos</name>
    <dbReference type="NCBI Taxonomy" id="658473"/>
    <lineage>
        <taxon>Eukaryota</taxon>
        <taxon>Fungi</taxon>
        <taxon>Dikarya</taxon>
        <taxon>Basidiomycota</taxon>
        <taxon>Agaricomycotina</taxon>
        <taxon>Agaricomycetes</taxon>
        <taxon>Agaricomycetidae</taxon>
        <taxon>Agaricales</taxon>
        <taxon>Marasmiineae</taxon>
        <taxon>Mycenaceae</taxon>
        <taxon>Mycena</taxon>
    </lineage>
</organism>
<dbReference type="SUPFAM" id="SSF55729">
    <property type="entry name" value="Acyl-CoA N-acyltransferases (Nat)"/>
    <property type="match status" value="1"/>
</dbReference>
<evidence type="ECO:0000313" key="9">
    <source>
        <dbReference type="EMBL" id="GAT43550.1"/>
    </source>
</evidence>
<evidence type="ECO:0000256" key="2">
    <source>
        <dbReference type="ARBA" id="ARBA00022723"/>
    </source>
</evidence>
<evidence type="ECO:0000256" key="4">
    <source>
        <dbReference type="ARBA" id="ARBA00022833"/>
    </source>
</evidence>
<proteinExistence type="predicted"/>
<dbReference type="PANTHER" id="PTHR43072">
    <property type="entry name" value="N-ACETYLTRANSFERASE"/>
    <property type="match status" value="1"/>
</dbReference>
<feature type="domain" description="MYND-type" evidence="7">
    <location>
        <begin position="616"/>
        <end position="656"/>
    </location>
</feature>
<evidence type="ECO:0000259" key="8">
    <source>
        <dbReference type="PROSITE" id="PS51186"/>
    </source>
</evidence>
<dbReference type="PROSITE" id="PS50865">
    <property type="entry name" value="ZF_MYND_2"/>
    <property type="match status" value="1"/>
</dbReference>